<accession>A0A4S8QB51</accession>
<evidence type="ECO:0000259" key="1">
    <source>
        <dbReference type="Pfam" id="PF01370"/>
    </source>
</evidence>
<proteinExistence type="predicted"/>
<keyword evidence="3" id="KW-1185">Reference proteome</keyword>
<dbReference type="InterPro" id="IPR001509">
    <property type="entry name" value="Epimerase_deHydtase"/>
</dbReference>
<gene>
    <name evidence="2" type="ORF">FAB82_20315</name>
</gene>
<dbReference type="AlphaFoldDB" id="A0A4S8QB51"/>
<reference evidence="2 3" key="2">
    <citation type="submission" date="2019-05" db="EMBL/GenBank/DDBJ databases">
        <title>Glycomyces buryatensis sp. nov.</title>
        <authorList>
            <person name="Nikitina E."/>
        </authorList>
    </citation>
    <scope>NUCLEOTIDE SEQUENCE [LARGE SCALE GENOMIC DNA]</scope>
    <source>
        <strain evidence="2 3">18</strain>
    </source>
</reference>
<organism evidence="2 3">
    <name type="scientific">Glycomyces buryatensis</name>
    <dbReference type="NCBI Taxonomy" id="2570927"/>
    <lineage>
        <taxon>Bacteria</taxon>
        <taxon>Bacillati</taxon>
        <taxon>Actinomycetota</taxon>
        <taxon>Actinomycetes</taxon>
        <taxon>Glycomycetales</taxon>
        <taxon>Glycomycetaceae</taxon>
        <taxon>Glycomyces</taxon>
    </lineage>
</organism>
<dbReference type="SUPFAM" id="SSF51735">
    <property type="entry name" value="NAD(P)-binding Rossmann-fold domains"/>
    <property type="match status" value="1"/>
</dbReference>
<feature type="domain" description="NAD-dependent epimerase/dehydratase" evidence="1">
    <location>
        <begin position="12"/>
        <end position="173"/>
    </location>
</feature>
<reference evidence="3" key="1">
    <citation type="submission" date="2019-04" db="EMBL/GenBank/DDBJ databases">
        <title>Nocardioides xinjiangensis sp. nov.</title>
        <authorList>
            <person name="Liu S."/>
        </authorList>
    </citation>
    <scope>NUCLEOTIDE SEQUENCE [LARGE SCALE GENOMIC DNA]</scope>
    <source>
        <strain evidence="3">18</strain>
    </source>
</reference>
<dbReference type="PANTHER" id="PTHR43245">
    <property type="entry name" value="BIFUNCTIONAL POLYMYXIN RESISTANCE PROTEIN ARNA"/>
    <property type="match status" value="1"/>
</dbReference>
<dbReference type="InterPro" id="IPR050177">
    <property type="entry name" value="Lipid_A_modif_metabolic_enz"/>
</dbReference>
<protein>
    <submittedName>
        <fullName evidence="2">NAD(P)-dependent oxidoreductase</fullName>
    </submittedName>
</protein>
<evidence type="ECO:0000313" key="3">
    <source>
        <dbReference type="Proteomes" id="UP000308760"/>
    </source>
</evidence>
<dbReference type="Pfam" id="PF01370">
    <property type="entry name" value="Epimerase"/>
    <property type="match status" value="1"/>
</dbReference>
<dbReference type="PANTHER" id="PTHR43245:SF54">
    <property type="entry name" value="BLL0593 PROTEIN"/>
    <property type="match status" value="1"/>
</dbReference>
<dbReference type="Gene3D" id="3.40.50.720">
    <property type="entry name" value="NAD(P)-binding Rossmann-like Domain"/>
    <property type="match status" value="1"/>
</dbReference>
<dbReference type="InterPro" id="IPR036291">
    <property type="entry name" value="NAD(P)-bd_dom_sf"/>
</dbReference>
<dbReference type="CDD" id="cd08946">
    <property type="entry name" value="SDR_e"/>
    <property type="match status" value="1"/>
</dbReference>
<dbReference type="Proteomes" id="UP000308760">
    <property type="component" value="Unassembled WGS sequence"/>
</dbReference>
<name>A0A4S8QB51_9ACTN</name>
<comment type="caution">
    <text evidence="2">The sequence shown here is derived from an EMBL/GenBank/DDBJ whole genome shotgun (WGS) entry which is preliminary data.</text>
</comment>
<dbReference type="EMBL" id="STGY01000069">
    <property type="protein sequence ID" value="THV37624.1"/>
    <property type="molecule type" value="Genomic_DNA"/>
</dbReference>
<dbReference type="OrthoDB" id="9795501at2"/>
<evidence type="ECO:0000313" key="2">
    <source>
        <dbReference type="EMBL" id="THV37624.1"/>
    </source>
</evidence>
<sequence length="306" mass="32751">MREVAAVEAARVLVTGGAGQLGRVLQRSAAAGGTRMTLYDVADGVNVVRGDVNDGPGLRDCMLGCDTVVHAASLHGVHLNRYPVREFMRVNVQGTESVLRNAAKAGIRHVVLISSTSVYGLSSSLPFTSTAWADEETPVRPTDSNDLCKVLCEQLSEYAVRRYGISVTVLRPGRFWVGDVASFNLAKLSGAVDVSDVAHAALQAVAAGGEGFQVYCVASKTRFDRGDLDDLETRADRLIEERYPGAGEALARHGLELPRRLHRVVCIAKAQKELGYEPRVNFEQFLESGSDAAADGAAIAETAVPR</sequence>